<dbReference type="Gene3D" id="3.30.565.10">
    <property type="entry name" value="Histidine kinase-like ATPase, C-terminal domain"/>
    <property type="match status" value="1"/>
</dbReference>
<dbReference type="SMART" id="SM00387">
    <property type="entry name" value="HATPase_c"/>
    <property type="match status" value="1"/>
</dbReference>
<dbReference type="SUPFAM" id="SSF47384">
    <property type="entry name" value="Homodimeric domain of signal transducing histidine kinase"/>
    <property type="match status" value="1"/>
</dbReference>
<evidence type="ECO:0000256" key="10">
    <source>
        <dbReference type="ARBA" id="ARBA00022840"/>
    </source>
</evidence>
<feature type="domain" description="HAMP" evidence="16">
    <location>
        <begin position="176"/>
        <end position="229"/>
    </location>
</feature>
<evidence type="ECO:0000256" key="14">
    <source>
        <dbReference type="SAM" id="Phobius"/>
    </source>
</evidence>
<dbReference type="Pfam" id="PF02518">
    <property type="entry name" value="HATPase_c"/>
    <property type="match status" value="1"/>
</dbReference>
<dbReference type="Gene3D" id="1.10.287.130">
    <property type="match status" value="1"/>
</dbReference>
<evidence type="ECO:0000256" key="12">
    <source>
        <dbReference type="ARBA" id="ARBA00023012"/>
    </source>
</evidence>
<keyword evidence="13 14" id="KW-0472">Membrane</keyword>
<dbReference type="SMART" id="SM00304">
    <property type="entry name" value="HAMP"/>
    <property type="match status" value="1"/>
</dbReference>
<protein>
    <recommendedName>
        <fullName evidence="3">histidine kinase</fullName>
        <ecNumber evidence="3">2.7.13.3</ecNumber>
    </recommendedName>
</protein>
<evidence type="ECO:0000256" key="2">
    <source>
        <dbReference type="ARBA" id="ARBA00004651"/>
    </source>
</evidence>
<dbReference type="Gene3D" id="6.10.340.10">
    <property type="match status" value="1"/>
</dbReference>
<evidence type="ECO:0000256" key="13">
    <source>
        <dbReference type="ARBA" id="ARBA00023136"/>
    </source>
</evidence>
<dbReference type="GO" id="GO:0000155">
    <property type="term" value="F:phosphorelay sensor kinase activity"/>
    <property type="evidence" value="ECO:0007669"/>
    <property type="project" value="InterPro"/>
</dbReference>
<evidence type="ECO:0000256" key="4">
    <source>
        <dbReference type="ARBA" id="ARBA00022475"/>
    </source>
</evidence>
<gene>
    <name evidence="17" type="ORF">CWS20_16300</name>
</gene>
<dbReference type="Pfam" id="PF00512">
    <property type="entry name" value="HisKA"/>
    <property type="match status" value="1"/>
</dbReference>
<keyword evidence="12" id="KW-0902">Two-component regulatory system</keyword>
<dbReference type="Proteomes" id="UP000233343">
    <property type="component" value="Unassembled WGS sequence"/>
</dbReference>
<dbReference type="PANTHER" id="PTHR45528">
    <property type="entry name" value="SENSOR HISTIDINE KINASE CPXA"/>
    <property type="match status" value="1"/>
</dbReference>
<keyword evidence="10" id="KW-0067">ATP-binding</keyword>
<keyword evidence="4" id="KW-1003">Cell membrane</keyword>
<keyword evidence="6" id="KW-0808">Transferase</keyword>
<dbReference type="GO" id="GO:0005886">
    <property type="term" value="C:plasma membrane"/>
    <property type="evidence" value="ECO:0007669"/>
    <property type="project" value="UniProtKB-SubCell"/>
</dbReference>
<keyword evidence="11 14" id="KW-1133">Transmembrane helix</keyword>
<dbReference type="Pfam" id="PF00672">
    <property type="entry name" value="HAMP"/>
    <property type="match status" value="1"/>
</dbReference>
<dbReference type="SUPFAM" id="SSF55874">
    <property type="entry name" value="ATPase domain of HSP90 chaperone/DNA topoisomerase II/histidine kinase"/>
    <property type="match status" value="1"/>
</dbReference>
<accession>A0A2N0ZET2</accession>
<dbReference type="InterPro" id="IPR003594">
    <property type="entry name" value="HATPase_dom"/>
</dbReference>
<evidence type="ECO:0000256" key="11">
    <source>
        <dbReference type="ARBA" id="ARBA00022989"/>
    </source>
</evidence>
<dbReference type="GO" id="GO:0005524">
    <property type="term" value="F:ATP binding"/>
    <property type="evidence" value="ECO:0007669"/>
    <property type="project" value="UniProtKB-KW"/>
</dbReference>
<dbReference type="InterPro" id="IPR003660">
    <property type="entry name" value="HAMP_dom"/>
</dbReference>
<evidence type="ECO:0000256" key="8">
    <source>
        <dbReference type="ARBA" id="ARBA00022741"/>
    </source>
</evidence>
<evidence type="ECO:0000256" key="7">
    <source>
        <dbReference type="ARBA" id="ARBA00022692"/>
    </source>
</evidence>
<name>A0A2N0ZET2_9BACI</name>
<keyword evidence="7 14" id="KW-0812">Transmembrane</keyword>
<dbReference type="EMBL" id="PISD01000034">
    <property type="protein sequence ID" value="PKG27993.1"/>
    <property type="molecule type" value="Genomic_DNA"/>
</dbReference>
<dbReference type="EC" id="2.7.13.3" evidence="3"/>
<dbReference type="CDD" id="cd00075">
    <property type="entry name" value="HATPase"/>
    <property type="match status" value="1"/>
</dbReference>
<evidence type="ECO:0000256" key="3">
    <source>
        <dbReference type="ARBA" id="ARBA00012438"/>
    </source>
</evidence>
<dbReference type="AlphaFoldDB" id="A0A2N0ZET2"/>
<keyword evidence="8" id="KW-0547">Nucleotide-binding</keyword>
<comment type="caution">
    <text evidence="17">The sequence shown here is derived from an EMBL/GenBank/DDBJ whole genome shotgun (WGS) entry which is preliminary data.</text>
</comment>
<dbReference type="InterPro" id="IPR005467">
    <property type="entry name" value="His_kinase_dom"/>
</dbReference>
<evidence type="ECO:0000259" key="16">
    <source>
        <dbReference type="PROSITE" id="PS50885"/>
    </source>
</evidence>
<sequence length="453" mass="51380">MTLCIGLVVIAFVSVMWIRHTTLENRLNIMELMTEEIADRFVDFSEGKPIPKGDVPGYLDDRGRFMNLESEPFIYIVDTRGATLSSNRPQGHRFIQFSQSLLTNEENVQKLQLEREGNDVYVVKSPIELQGALLGWVVMIEYKDNLTAVKQEYRLLAIMIIGLALIGWAAIYFLSRRISNPIQDVAAAAKKVQEGDYQIELRDEYREQEVYDLVHSFKEMSNRLEKLESLRTELLAGVTHELKTPVTSISGLLQAVGDDVVTGEEAKEFIQMSLKETAKMKKMVEDLLAFNTFATNNIPVQLETGEINKLLKETGYQWSITQEGTGIELQVNTLSKELFVRIDQIRLQQIIINLLNNAAQAMEGKGDIKVNVSMQTSEIWVDVVDTGKGIPFEEQPFIFERFFRGEEKKYRTRGLGLGLPFSKMIAMSMGGDLQLVETSITGTTFRMIIPKKT</sequence>
<proteinExistence type="predicted"/>
<comment type="catalytic activity">
    <reaction evidence="1">
        <text>ATP + protein L-histidine = ADP + protein N-phospho-L-histidine.</text>
        <dbReference type="EC" id="2.7.13.3"/>
    </reaction>
</comment>
<feature type="transmembrane region" description="Helical" evidence="14">
    <location>
        <begin position="153"/>
        <end position="174"/>
    </location>
</feature>
<dbReference type="PROSITE" id="PS50109">
    <property type="entry name" value="HIS_KIN"/>
    <property type="match status" value="1"/>
</dbReference>
<evidence type="ECO:0000256" key="5">
    <source>
        <dbReference type="ARBA" id="ARBA00022553"/>
    </source>
</evidence>
<organism evidence="17 18">
    <name type="scientific">Cytobacillus horneckiae</name>
    <dbReference type="NCBI Taxonomy" id="549687"/>
    <lineage>
        <taxon>Bacteria</taxon>
        <taxon>Bacillati</taxon>
        <taxon>Bacillota</taxon>
        <taxon>Bacilli</taxon>
        <taxon>Bacillales</taxon>
        <taxon>Bacillaceae</taxon>
        <taxon>Cytobacillus</taxon>
    </lineage>
</organism>
<evidence type="ECO:0000259" key="15">
    <source>
        <dbReference type="PROSITE" id="PS50109"/>
    </source>
</evidence>
<dbReference type="PROSITE" id="PS50885">
    <property type="entry name" value="HAMP"/>
    <property type="match status" value="1"/>
</dbReference>
<keyword evidence="9 17" id="KW-0418">Kinase</keyword>
<evidence type="ECO:0000313" key="18">
    <source>
        <dbReference type="Proteomes" id="UP000233343"/>
    </source>
</evidence>
<evidence type="ECO:0000256" key="1">
    <source>
        <dbReference type="ARBA" id="ARBA00000085"/>
    </source>
</evidence>
<dbReference type="PANTHER" id="PTHR45528:SF1">
    <property type="entry name" value="SENSOR HISTIDINE KINASE CPXA"/>
    <property type="match status" value="1"/>
</dbReference>
<feature type="domain" description="Histidine kinase" evidence="15">
    <location>
        <begin position="237"/>
        <end position="453"/>
    </location>
</feature>
<keyword evidence="18" id="KW-1185">Reference proteome</keyword>
<dbReference type="PRINTS" id="PR00344">
    <property type="entry name" value="BCTRLSENSOR"/>
</dbReference>
<dbReference type="CDD" id="cd06225">
    <property type="entry name" value="HAMP"/>
    <property type="match status" value="1"/>
</dbReference>
<dbReference type="InterPro" id="IPR003661">
    <property type="entry name" value="HisK_dim/P_dom"/>
</dbReference>
<keyword evidence="5" id="KW-0597">Phosphoprotein</keyword>
<evidence type="ECO:0000313" key="17">
    <source>
        <dbReference type="EMBL" id="PKG27993.1"/>
    </source>
</evidence>
<dbReference type="CDD" id="cd00082">
    <property type="entry name" value="HisKA"/>
    <property type="match status" value="1"/>
</dbReference>
<reference evidence="17 18" key="1">
    <citation type="journal article" date="2010" name="Int. J. Syst. Evol. Microbiol.">
        <title>Bacillus horneckiae sp. nov., isolated from a spacecraft-assembly clean room.</title>
        <authorList>
            <person name="Vaishampayan P."/>
            <person name="Probst A."/>
            <person name="Krishnamurthi S."/>
            <person name="Ghosh S."/>
            <person name="Osman S."/>
            <person name="McDowall A."/>
            <person name="Ruckmani A."/>
            <person name="Mayilraj S."/>
            <person name="Venkateswaran K."/>
        </authorList>
    </citation>
    <scope>NUCLEOTIDE SEQUENCE [LARGE SCALE GENOMIC DNA]</scope>
    <source>
        <strain evidence="18">1PO1SC</strain>
    </source>
</reference>
<evidence type="ECO:0000256" key="9">
    <source>
        <dbReference type="ARBA" id="ARBA00022777"/>
    </source>
</evidence>
<dbReference type="SUPFAM" id="SSF158472">
    <property type="entry name" value="HAMP domain-like"/>
    <property type="match status" value="1"/>
</dbReference>
<dbReference type="InterPro" id="IPR036890">
    <property type="entry name" value="HATPase_C_sf"/>
</dbReference>
<dbReference type="InterPro" id="IPR004358">
    <property type="entry name" value="Sig_transdc_His_kin-like_C"/>
</dbReference>
<evidence type="ECO:0000256" key="6">
    <source>
        <dbReference type="ARBA" id="ARBA00022679"/>
    </source>
</evidence>
<dbReference type="InterPro" id="IPR050398">
    <property type="entry name" value="HssS/ArlS-like"/>
</dbReference>
<comment type="subcellular location">
    <subcellularLocation>
        <location evidence="2">Cell membrane</location>
        <topology evidence="2">Multi-pass membrane protein</topology>
    </subcellularLocation>
</comment>
<dbReference type="SMART" id="SM00388">
    <property type="entry name" value="HisKA"/>
    <property type="match status" value="1"/>
</dbReference>
<dbReference type="InterPro" id="IPR036097">
    <property type="entry name" value="HisK_dim/P_sf"/>
</dbReference>